<dbReference type="KEGG" id="mno:Mnod_8767"/>
<protein>
    <submittedName>
        <fullName evidence="2">Uncharacterized protein</fullName>
    </submittedName>
</protein>
<gene>
    <name evidence="2" type="ordered locus">Mnod_8767</name>
</gene>
<keyword evidence="1" id="KW-1133">Transmembrane helix</keyword>
<feature type="transmembrane region" description="Helical" evidence="1">
    <location>
        <begin position="16"/>
        <end position="35"/>
    </location>
</feature>
<keyword evidence="2" id="KW-0614">Plasmid</keyword>
<name>B8IXT8_METNO</name>
<evidence type="ECO:0000313" key="2">
    <source>
        <dbReference type="EMBL" id="ACL63228.1"/>
    </source>
</evidence>
<dbReference type="AlphaFoldDB" id="B8IXT8"/>
<dbReference type="EMBL" id="CP001352">
    <property type="protein sequence ID" value="ACL63228.1"/>
    <property type="molecule type" value="Genomic_DNA"/>
</dbReference>
<evidence type="ECO:0000313" key="3">
    <source>
        <dbReference type="Proteomes" id="UP000008207"/>
    </source>
</evidence>
<accession>B8IXT8</accession>
<keyword evidence="1" id="KW-0812">Transmembrane</keyword>
<keyword evidence="1" id="KW-0472">Membrane</keyword>
<reference evidence="3" key="1">
    <citation type="submission" date="2009-01" db="EMBL/GenBank/DDBJ databases">
        <title>Complete sequence of plasmid 3 of Methylobacterium nodulans ORS 2060.</title>
        <authorList>
            <consortium name="US DOE Joint Genome Institute"/>
            <person name="Lucas S."/>
            <person name="Copeland A."/>
            <person name="Lapidus A."/>
            <person name="Glavina del Rio T."/>
            <person name="Dalin E."/>
            <person name="Tice H."/>
            <person name="Bruce D."/>
            <person name="Goodwin L."/>
            <person name="Pitluck S."/>
            <person name="Sims D."/>
            <person name="Brettin T."/>
            <person name="Detter J.C."/>
            <person name="Han C."/>
            <person name="Larimer F."/>
            <person name="Land M."/>
            <person name="Hauser L."/>
            <person name="Kyrpides N."/>
            <person name="Ivanova N."/>
            <person name="Marx C.J."/>
            <person name="Richardson P."/>
        </authorList>
    </citation>
    <scope>NUCLEOTIDE SEQUENCE [LARGE SCALE GENOMIC DNA]</scope>
    <source>
        <strain evidence="3">LMG 21967 / CNCM I-2342 / ORS 2060</strain>
        <plasmid evidence="3">Plasmid pMNOD03</plasmid>
    </source>
</reference>
<sequence>MINTLWWLFGRADHAVLYHDVGLALFALAVVGWCAERIRGRPQTHEHPAEG</sequence>
<dbReference type="RefSeq" id="WP_012634247.1">
    <property type="nucleotide sequence ID" value="NC_011893.1"/>
</dbReference>
<dbReference type="HOGENOM" id="CLU_3100727_0_0_5"/>
<organism evidence="2 3">
    <name type="scientific">Methylobacterium nodulans (strain LMG 21967 / CNCM I-2342 / ORS 2060)</name>
    <dbReference type="NCBI Taxonomy" id="460265"/>
    <lineage>
        <taxon>Bacteria</taxon>
        <taxon>Pseudomonadati</taxon>
        <taxon>Pseudomonadota</taxon>
        <taxon>Alphaproteobacteria</taxon>
        <taxon>Hyphomicrobiales</taxon>
        <taxon>Methylobacteriaceae</taxon>
        <taxon>Methylobacterium</taxon>
    </lineage>
</organism>
<keyword evidence="3" id="KW-1185">Reference proteome</keyword>
<dbReference type="Proteomes" id="UP000008207">
    <property type="component" value="Plasmid pMNOD03"/>
</dbReference>
<evidence type="ECO:0000256" key="1">
    <source>
        <dbReference type="SAM" id="Phobius"/>
    </source>
</evidence>
<geneLocation type="plasmid" evidence="2 3">
    <name>pMNOD03</name>
</geneLocation>
<proteinExistence type="predicted"/>